<dbReference type="RefSeq" id="WP_097073704.1">
    <property type="nucleotide sequence ID" value="NZ_OBMQ01000006.1"/>
</dbReference>
<dbReference type="Pfam" id="PF07563">
    <property type="entry name" value="DUF1541"/>
    <property type="match status" value="2"/>
</dbReference>
<organism evidence="4 5">
    <name type="scientific">Ureibacillus xyleni</name>
    <dbReference type="NCBI Taxonomy" id="614648"/>
    <lineage>
        <taxon>Bacteria</taxon>
        <taxon>Bacillati</taxon>
        <taxon>Bacillota</taxon>
        <taxon>Bacilli</taxon>
        <taxon>Bacillales</taxon>
        <taxon>Caryophanaceae</taxon>
        <taxon>Ureibacillus</taxon>
    </lineage>
</organism>
<feature type="signal peptide" evidence="2">
    <location>
        <begin position="1"/>
        <end position="18"/>
    </location>
</feature>
<feature type="domain" description="DUF1541" evidence="3">
    <location>
        <begin position="133"/>
        <end position="182"/>
    </location>
</feature>
<dbReference type="OrthoDB" id="1701949at2"/>
<keyword evidence="2" id="KW-0732">Signal</keyword>
<feature type="chain" id="PRO_5039713620" evidence="2">
    <location>
        <begin position="19"/>
        <end position="189"/>
    </location>
</feature>
<dbReference type="EMBL" id="OBMQ01000006">
    <property type="protein sequence ID" value="SOC11570.1"/>
    <property type="molecule type" value="Genomic_DNA"/>
</dbReference>
<name>A0A285SST6_9BACL</name>
<dbReference type="Gene3D" id="2.30.30.1210">
    <property type="entry name" value="Domain of unknown function DUF1541"/>
    <property type="match status" value="1"/>
</dbReference>
<dbReference type="Proteomes" id="UP000219636">
    <property type="component" value="Unassembled WGS sequence"/>
</dbReference>
<evidence type="ECO:0000259" key="3">
    <source>
        <dbReference type="Pfam" id="PF07563"/>
    </source>
</evidence>
<feature type="domain" description="DUF1541" evidence="3">
    <location>
        <begin position="70"/>
        <end position="120"/>
    </location>
</feature>
<gene>
    <name evidence="4" type="ORF">SAMN05880501_106215</name>
</gene>
<sequence>MKNKLIFSVALFAAISLAACSNDTKEEQVHTAHNSEESTDHSAHSTMNHSGSGEIPEGLETAENPTYPIGSEAVMTTDHMEGMSGAVATVVGVFETTVYAVSYTPVGGGDPVTNHKWVIHEEIEGAGEEAFEPGTEVVLDADHMEGMEGATATIDTAEKTEVYMVDYTSTTGEKVTNHKWVTKEELSAE</sequence>
<protein>
    <submittedName>
        <fullName evidence="4">Uncharacterized protein DUF1541</fullName>
    </submittedName>
</protein>
<evidence type="ECO:0000256" key="2">
    <source>
        <dbReference type="SAM" id="SignalP"/>
    </source>
</evidence>
<accession>A0A285SST6</accession>
<feature type="compositionally biased region" description="Basic and acidic residues" evidence="1">
    <location>
        <begin position="27"/>
        <end position="43"/>
    </location>
</feature>
<dbReference type="PROSITE" id="PS51257">
    <property type="entry name" value="PROKAR_LIPOPROTEIN"/>
    <property type="match status" value="1"/>
</dbReference>
<reference evidence="5" key="1">
    <citation type="submission" date="2017-08" db="EMBL/GenBank/DDBJ databases">
        <authorList>
            <person name="Varghese N."/>
            <person name="Submissions S."/>
        </authorList>
    </citation>
    <scope>NUCLEOTIDE SEQUENCE [LARGE SCALE GENOMIC DNA]</scope>
    <source>
        <strain evidence="5">JC22</strain>
    </source>
</reference>
<dbReference type="InterPro" id="IPR011438">
    <property type="entry name" value="DUF1541"/>
</dbReference>
<evidence type="ECO:0000313" key="5">
    <source>
        <dbReference type="Proteomes" id="UP000219636"/>
    </source>
</evidence>
<feature type="region of interest" description="Disordered" evidence="1">
    <location>
        <begin position="27"/>
        <end position="64"/>
    </location>
</feature>
<evidence type="ECO:0000313" key="4">
    <source>
        <dbReference type="EMBL" id="SOC11570.1"/>
    </source>
</evidence>
<evidence type="ECO:0000256" key="1">
    <source>
        <dbReference type="SAM" id="MobiDB-lite"/>
    </source>
</evidence>
<proteinExistence type="predicted"/>
<keyword evidence="5" id="KW-1185">Reference proteome</keyword>
<dbReference type="AlphaFoldDB" id="A0A285SST6"/>